<comment type="subcellular location">
    <subcellularLocation>
        <location evidence="1">Cell membrane</location>
        <topology evidence="1">Peripheral membrane protein</topology>
    </subcellularLocation>
</comment>
<feature type="domain" description="ABC transporter" evidence="10">
    <location>
        <begin position="6"/>
        <end position="245"/>
    </location>
</feature>
<evidence type="ECO:0000256" key="4">
    <source>
        <dbReference type="ARBA" id="ARBA00022597"/>
    </source>
</evidence>
<evidence type="ECO:0000256" key="1">
    <source>
        <dbReference type="ARBA" id="ARBA00004202"/>
    </source>
</evidence>
<evidence type="ECO:0000256" key="2">
    <source>
        <dbReference type="ARBA" id="ARBA00022448"/>
    </source>
</evidence>
<dbReference type="CDD" id="cd03216">
    <property type="entry name" value="ABC_Carb_Monos_I"/>
    <property type="match status" value="1"/>
</dbReference>
<dbReference type="Gene3D" id="3.40.50.300">
    <property type="entry name" value="P-loop containing nucleotide triphosphate hydrolases"/>
    <property type="match status" value="2"/>
</dbReference>
<keyword evidence="8" id="KW-1278">Translocase</keyword>
<evidence type="ECO:0000259" key="10">
    <source>
        <dbReference type="PROSITE" id="PS50893"/>
    </source>
</evidence>
<name>A0A7G9GGP7_9FIRM</name>
<protein>
    <submittedName>
        <fullName evidence="11">Sugar ABC transporter ATP-binding protein</fullName>
    </submittedName>
</protein>
<dbReference type="InterPro" id="IPR017871">
    <property type="entry name" value="ABC_transporter-like_CS"/>
</dbReference>
<evidence type="ECO:0000256" key="8">
    <source>
        <dbReference type="ARBA" id="ARBA00022967"/>
    </source>
</evidence>
<keyword evidence="3" id="KW-1003">Cell membrane</keyword>
<keyword evidence="12" id="KW-1185">Reference proteome</keyword>
<evidence type="ECO:0000256" key="6">
    <source>
        <dbReference type="ARBA" id="ARBA00022741"/>
    </source>
</evidence>
<evidence type="ECO:0000313" key="11">
    <source>
        <dbReference type="EMBL" id="QNM09979.1"/>
    </source>
</evidence>
<keyword evidence="4" id="KW-0762">Sugar transport</keyword>
<dbReference type="InterPro" id="IPR050107">
    <property type="entry name" value="ABC_carbohydrate_import_ATPase"/>
</dbReference>
<keyword evidence="5" id="KW-0677">Repeat</keyword>
<evidence type="ECO:0000256" key="5">
    <source>
        <dbReference type="ARBA" id="ARBA00022737"/>
    </source>
</evidence>
<dbReference type="GO" id="GO:0005524">
    <property type="term" value="F:ATP binding"/>
    <property type="evidence" value="ECO:0007669"/>
    <property type="project" value="UniProtKB-KW"/>
</dbReference>
<evidence type="ECO:0000256" key="3">
    <source>
        <dbReference type="ARBA" id="ARBA00022475"/>
    </source>
</evidence>
<proteinExistence type="predicted"/>
<keyword evidence="9" id="KW-0472">Membrane</keyword>
<dbReference type="EMBL" id="CP060635">
    <property type="protein sequence ID" value="QNM09979.1"/>
    <property type="molecule type" value="Genomic_DNA"/>
</dbReference>
<dbReference type="PROSITE" id="PS50893">
    <property type="entry name" value="ABC_TRANSPORTER_2"/>
    <property type="match status" value="2"/>
</dbReference>
<dbReference type="SUPFAM" id="SSF52540">
    <property type="entry name" value="P-loop containing nucleoside triphosphate hydrolases"/>
    <property type="match status" value="2"/>
</dbReference>
<organism evidence="11 12">
    <name type="scientific">Wansuia hejianensis</name>
    <dbReference type="NCBI Taxonomy" id="2763667"/>
    <lineage>
        <taxon>Bacteria</taxon>
        <taxon>Bacillati</taxon>
        <taxon>Bacillota</taxon>
        <taxon>Clostridia</taxon>
        <taxon>Lachnospirales</taxon>
        <taxon>Lachnospiraceae</taxon>
        <taxon>Wansuia</taxon>
    </lineage>
</organism>
<dbReference type="PANTHER" id="PTHR43790">
    <property type="entry name" value="CARBOHYDRATE TRANSPORT ATP-BINDING PROTEIN MG119-RELATED"/>
    <property type="match status" value="1"/>
</dbReference>
<dbReference type="FunFam" id="3.40.50.300:FF:000127">
    <property type="entry name" value="Ribose import ATP-binding protein RbsA"/>
    <property type="match status" value="1"/>
</dbReference>
<reference evidence="11 12" key="1">
    <citation type="submission" date="2020-08" db="EMBL/GenBank/DDBJ databases">
        <authorList>
            <person name="Liu C."/>
            <person name="Sun Q."/>
        </authorList>
    </citation>
    <scope>NUCLEOTIDE SEQUENCE [LARGE SCALE GENOMIC DNA]</scope>
    <source>
        <strain evidence="11 12">NSJ-29</strain>
    </source>
</reference>
<keyword evidence="7 11" id="KW-0067">ATP-binding</keyword>
<accession>A0A7G9GGP7</accession>
<dbReference type="Proteomes" id="UP000515860">
    <property type="component" value="Chromosome"/>
</dbReference>
<dbReference type="PROSITE" id="PS00211">
    <property type="entry name" value="ABC_TRANSPORTER_1"/>
    <property type="match status" value="1"/>
</dbReference>
<sequence length="506" mass="55834">MGDVVLELKGIVKSFPGVLALDGIDFELKSGEVHAICGENGAGKSTLMKVVCGVHKPDKGIMKVNGKEEHFSNPLEAYGKGVAIIFQETSLFEEMSVLDNLFLGHEMTKNVGPVKIIDYAAMTKRANEIFERLNVSMNLSAPIKKLGMAQKQMVEIAKALTFDANIIIFDEPTASLTEREVKALFKIINGLKEDGFGIVYISHRMEEIFEICDRVTVVRDGKYISTNQVSEIDKDSLVADMVGRKMGSYYPKADTKIGDVFFEAKGIYDEGFLDDISFQLRKGEILGFAGLAGAGRTELMECICGFSKKAAGKVYMDGKELHIRNYQDAMKEGIVYVSEDRGKYGLIVDMSIEQNITLPQLQNFTKSLSLIDKKKEDEIGEKYINDIEIKAPGPDFLVANLSGGNQQKVSVSKALALNPKILILDEPTRGVDVNAKAEIHKIISDLTQQGLTIIMISSELPELIGMCDRIYVMKDGYIGGCFDRGDVTQEKILTVALESKKQMKVS</sequence>
<dbReference type="InterPro" id="IPR027417">
    <property type="entry name" value="P-loop_NTPase"/>
</dbReference>
<dbReference type="PANTHER" id="PTHR43790:SF3">
    <property type="entry name" value="D-ALLOSE IMPORT ATP-BINDING PROTEIN ALSA-RELATED"/>
    <property type="match status" value="1"/>
</dbReference>
<evidence type="ECO:0000256" key="9">
    <source>
        <dbReference type="ARBA" id="ARBA00023136"/>
    </source>
</evidence>
<dbReference type="InterPro" id="IPR003593">
    <property type="entry name" value="AAA+_ATPase"/>
</dbReference>
<dbReference type="RefSeq" id="WP_249329499.1">
    <property type="nucleotide sequence ID" value="NZ_CP060635.1"/>
</dbReference>
<dbReference type="Pfam" id="PF00005">
    <property type="entry name" value="ABC_tran"/>
    <property type="match status" value="2"/>
</dbReference>
<dbReference type="CDD" id="cd03215">
    <property type="entry name" value="ABC_Carb_Monos_II"/>
    <property type="match status" value="1"/>
</dbReference>
<dbReference type="SMART" id="SM00382">
    <property type="entry name" value="AAA"/>
    <property type="match status" value="2"/>
</dbReference>
<dbReference type="GO" id="GO:0016887">
    <property type="term" value="F:ATP hydrolysis activity"/>
    <property type="evidence" value="ECO:0007669"/>
    <property type="project" value="InterPro"/>
</dbReference>
<evidence type="ECO:0000256" key="7">
    <source>
        <dbReference type="ARBA" id="ARBA00022840"/>
    </source>
</evidence>
<gene>
    <name evidence="11" type="ORF">H9Q79_06805</name>
</gene>
<dbReference type="InterPro" id="IPR003439">
    <property type="entry name" value="ABC_transporter-like_ATP-bd"/>
</dbReference>
<feature type="domain" description="ABC transporter" evidence="10">
    <location>
        <begin position="255"/>
        <end position="500"/>
    </location>
</feature>
<keyword evidence="2" id="KW-0813">Transport</keyword>
<dbReference type="KEGG" id="whj:H9Q79_06805"/>
<dbReference type="AlphaFoldDB" id="A0A7G9GGP7"/>
<keyword evidence="6" id="KW-0547">Nucleotide-binding</keyword>
<evidence type="ECO:0000313" key="12">
    <source>
        <dbReference type="Proteomes" id="UP000515860"/>
    </source>
</evidence>
<dbReference type="GO" id="GO:0005886">
    <property type="term" value="C:plasma membrane"/>
    <property type="evidence" value="ECO:0007669"/>
    <property type="project" value="UniProtKB-SubCell"/>
</dbReference>